<gene>
    <name evidence="1" type="ORF">LTR32_007270</name>
</gene>
<sequence length="232" mass="23711">NNRYQKQQHSPSRHQHTEQYYTLPDSPQLSIDNMQFTTVLASLLASSIAVVSAQTNATSAPQFNPACYPTMPGGGYTFGPTNPFPTPSNRPNPSVTSTTVTAYVSASTGLPVPSNSNITSTTGTAYVSASTGMPVHTTNGTYRMPSLTSTSTSTFIPSLSAAGPSSSTTQTSIITNYASSSPTSFSSSASQATVSAATATPAPFKGAGASLELGAEGFFALGLAALIFAAAL</sequence>
<feature type="non-terminal residue" evidence="1">
    <location>
        <position position="1"/>
    </location>
</feature>
<evidence type="ECO:0000313" key="1">
    <source>
        <dbReference type="EMBL" id="KAK5139710.1"/>
    </source>
</evidence>
<reference evidence="1 2" key="1">
    <citation type="submission" date="2023-08" db="EMBL/GenBank/DDBJ databases">
        <title>Black Yeasts Isolated from many extreme environments.</title>
        <authorList>
            <person name="Coleine C."/>
            <person name="Stajich J.E."/>
            <person name="Selbmann L."/>
        </authorList>
    </citation>
    <scope>NUCLEOTIDE SEQUENCE [LARGE SCALE GENOMIC DNA]</scope>
    <source>
        <strain evidence="1 2">CCFEE 5386</strain>
    </source>
</reference>
<proteinExistence type="predicted"/>
<evidence type="ECO:0000313" key="2">
    <source>
        <dbReference type="Proteomes" id="UP001308179"/>
    </source>
</evidence>
<organism evidence="1 2">
    <name type="scientific">Rachicladosporium monterosium</name>
    <dbReference type="NCBI Taxonomy" id="1507873"/>
    <lineage>
        <taxon>Eukaryota</taxon>
        <taxon>Fungi</taxon>
        <taxon>Dikarya</taxon>
        <taxon>Ascomycota</taxon>
        <taxon>Pezizomycotina</taxon>
        <taxon>Dothideomycetes</taxon>
        <taxon>Dothideomycetidae</taxon>
        <taxon>Cladosporiales</taxon>
        <taxon>Cladosporiaceae</taxon>
        <taxon>Rachicladosporium</taxon>
    </lineage>
</organism>
<protein>
    <submittedName>
        <fullName evidence="1">Uncharacterized protein</fullName>
    </submittedName>
</protein>
<dbReference type="Proteomes" id="UP001308179">
    <property type="component" value="Unassembled WGS sequence"/>
</dbReference>
<comment type="caution">
    <text evidence="1">The sequence shown here is derived from an EMBL/GenBank/DDBJ whole genome shotgun (WGS) entry which is preliminary data.</text>
</comment>
<accession>A0ABR0KWK6</accession>
<keyword evidence="2" id="KW-1185">Reference proteome</keyword>
<dbReference type="EMBL" id="JAVRRR010001040">
    <property type="protein sequence ID" value="KAK5139710.1"/>
    <property type="molecule type" value="Genomic_DNA"/>
</dbReference>
<name>A0ABR0KWK6_9PEZI</name>